<feature type="domain" description="Deacetylase sirtuin-type" evidence="5">
    <location>
        <begin position="1"/>
        <end position="238"/>
    </location>
</feature>
<name>A0A1H9RLD7_9BACI</name>
<dbReference type="Gene3D" id="3.30.1600.10">
    <property type="entry name" value="SIR2/SIRT2 'Small Domain"/>
    <property type="match status" value="1"/>
</dbReference>
<dbReference type="PROSITE" id="PS50305">
    <property type="entry name" value="SIRTUIN"/>
    <property type="match status" value="1"/>
</dbReference>
<dbReference type="InterPro" id="IPR029035">
    <property type="entry name" value="DHS-like_NAD/FAD-binding_dom"/>
</dbReference>
<dbReference type="InterPro" id="IPR003000">
    <property type="entry name" value="Sirtuin"/>
</dbReference>
<dbReference type="Gene3D" id="3.40.50.1220">
    <property type="entry name" value="TPP-binding domain"/>
    <property type="match status" value="1"/>
</dbReference>
<evidence type="ECO:0000313" key="6">
    <source>
        <dbReference type="EMBL" id="SER73457.1"/>
    </source>
</evidence>
<feature type="binding site" evidence="4">
    <location>
        <position position="128"/>
    </location>
    <ligand>
        <name>Zn(2+)</name>
        <dbReference type="ChEBI" id="CHEBI:29105"/>
    </ligand>
</feature>
<keyword evidence="7" id="KW-1185">Reference proteome</keyword>
<dbReference type="Proteomes" id="UP000199318">
    <property type="component" value="Unassembled WGS sequence"/>
</dbReference>
<dbReference type="InterPro" id="IPR050134">
    <property type="entry name" value="NAD-dep_sirtuin_deacylases"/>
</dbReference>
<dbReference type="SUPFAM" id="SSF52467">
    <property type="entry name" value="DHS-like NAD/FAD-binding domain"/>
    <property type="match status" value="1"/>
</dbReference>
<dbReference type="PANTHER" id="PTHR11085:SF4">
    <property type="entry name" value="NAD-DEPENDENT PROTEIN DEACYLASE"/>
    <property type="match status" value="1"/>
</dbReference>
<evidence type="ECO:0000313" key="7">
    <source>
        <dbReference type="Proteomes" id="UP000199318"/>
    </source>
</evidence>
<dbReference type="RefSeq" id="WP_093072173.1">
    <property type="nucleotide sequence ID" value="NZ_FOGV01000005.1"/>
</dbReference>
<feature type="binding site" evidence="4">
    <location>
        <position position="148"/>
    </location>
    <ligand>
        <name>Zn(2+)</name>
        <dbReference type="ChEBI" id="CHEBI:29105"/>
    </ligand>
</feature>
<dbReference type="CDD" id="cd01407">
    <property type="entry name" value="SIR2-fam"/>
    <property type="match status" value="1"/>
</dbReference>
<dbReference type="NCBIfam" id="NF001753">
    <property type="entry name" value="PRK00481.1-3"/>
    <property type="match status" value="1"/>
</dbReference>
<feature type="binding site" evidence="4">
    <location>
        <position position="145"/>
    </location>
    <ligand>
        <name>Zn(2+)</name>
        <dbReference type="ChEBI" id="CHEBI:29105"/>
    </ligand>
</feature>
<proteinExistence type="predicted"/>
<dbReference type="EC" id="2.3.1.286" evidence="1"/>
<gene>
    <name evidence="6" type="ORF">SAMN05444126_1054</name>
</gene>
<organism evidence="6 7">
    <name type="scientific">Salisediminibacterium halotolerans</name>
    <dbReference type="NCBI Taxonomy" id="517425"/>
    <lineage>
        <taxon>Bacteria</taxon>
        <taxon>Bacillati</taxon>
        <taxon>Bacillota</taxon>
        <taxon>Bacilli</taxon>
        <taxon>Bacillales</taxon>
        <taxon>Bacillaceae</taxon>
        <taxon>Salisediminibacterium</taxon>
    </lineage>
</organism>
<feature type="active site" description="Proton acceptor" evidence="4">
    <location>
        <position position="120"/>
    </location>
</feature>
<dbReference type="OrthoDB" id="9800582at2"/>
<keyword evidence="4" id="KW-0479">Metal-binding</keyword>
<keyword evidence="3" id="KW-0520">NAD</keyword>
<evidence type="ECO:0000256" key="4">
    <source>
        <dbReference type="PROSITE-ProRule" id="PRU00236"/>
    </source>
</evidence>
<reference evidence="7" key="1">
    <citation type="submission" date="2016-10" db="EMBL/GenBank/DDBJ databases">
        <authorList>
            <person name="de Groot N.N."/>
        </authorList>
    </citation>
    <scope>NUCLEOTIDE SEQUENCE [LARGE SCALE GENOMIC DNA]</scope>
    <source>
        <strain evidence="7">10nlg</strain>
    </source>
</reference>
<comment type="caution">
    <text evidence="6">The sequence shown here is derived from an EMBL/GenBank/DDBJ whole genome shotgun (WGS) entry which is preliminary data.</text>
</comment>
<evidence type="ECO:0000259" key="5">
    <source>
        <dbReference type="PROSITE" id="PS50305"/>
    </source>
</evidence>
<sequence length="238" mass="26537">MNDQLILKIAEAMQKSQKTVVLSGAGMSTESGVPDFRSKDGLWFNMKPQDVATVEAFEQQYDTFHSFYQQRIHDLKQIEPHIGHKTIAKWQQFNLVDLVATQNVDGLHEMAGSDPVARLHGSIRTFHCADCQKAVTEEDFLTKQCPECGYGRVRPDITLFGEILPQRDWETALHEIKQADLVIVIGTSLEVYPVAELPSLTSGKTVYINKEAPPLASAFDIVLEGKAGEILQAIDRAL</sequence>
<dbReference type="PANTHER" id="PTHR11085">
    <property type="entry name" value="NAD-DEPENDENT PROTEIN DEACYLASE SIRTUIN-5, MITOCHONDRIAL-RELATED"/>
    <property type="match status" value="1"/>
</dbReference>
<feature type="binding site" evidence="4">
    <location>
        <position position="131"/>
    </location>
    <ligand>
        <name>Zn(2+)</name>
        <dbReference type="ChEBI" id="CHEBI:29105"/>
    </ligand>
</feature>
<dbReference type="GO" id="GO:0017136">
    <property type="term" value="F:histone deacetylase activity, NAD-dependent"/>
    <property type="evidence" value="ECO:0007669"/>
    <property type="project" value="TreeGrafter"/>
</dbReference>
<accession>A0A1H9RLD7</accession>
<dbReference type="InterPro" id="IPR026590">
    <property type="entry name" value="Ssirtuin_cat_dom"/>
</dbReference>
<evidence type="ECO:0000256" key="1">
    <source>
        <dbReference type="ARBA" id="ARBA00012928"/>
    </source>
</evidence>
<dbReference type="STRING" id="1464123.SAMN05444126_1054"/>
<protein>
    <recommendedName>
        <fullName evidence="1">protein acetyllysine N-acetyltransferase</fullName>
        <ecNumber evidence="1">2.3.1.286</ecNumber>
    </recommendedName>
</protein>
<keyword evidence="4" id="KW-0862">Zinc</keyword>
<keyword evidence="2" id="KW-0808">Transferase</keyword>
<dbReference type="InterPro" id="IPR026591">
    <property type="entry name" value="Sirtuin_cat_small_dom_sf"/>
</dbReference>
<evidence type="ECO:0000256" key="3">
    <source>
        <dbReference type="ARBA" id="ARBA00023027"/>
    </source>
</evidence>
<dbReference type="AlphaFoldDB" id="A0A1H9RLD7"/>
<evidence type="ECO:0000256" key="2">
    <source>
        <dbReference type="ARBA" id="ARBA00022679"/>
    </source>
</evidence>
<dbReference type="GO" id="GO:0046872">
    <property type="term" value="F:metal ion binding"/>
    <property type="evidence" value="ECO:0007669"/>
    <property type="project" value="UniProtKB-KW"/>
</dbReference>
<dbReference type="EMBL" id="FOGV01000005">
    <property type="protein sequence ID" value="SER73457.1"/>
    <property type="molecule type" value="Genomic_DNA"/>
</dbReference>
<dbReference type="Pfam" id="PF02146">
    <property type="entry name" value="SIR2"/>
    <property type="match status" value="1"/>
</dbReference>
<dbReference type="GO" id="GO:0070403">
    <property type="term" value="F:NAD+ binding"/>
    <property type="evidence" value="ECO:0007669"/>
    <property type="project" value="InterPro"/>
</dbReference>